<dbReference type="PANTHER" id="PTHR35868:SF4">
    <property type="entry name" value="DUF2804 DOMAIN-CONTAINING PROTEIN"/>
    <property type="match status" value="1"/>
</dbReference>
<organism evidence="2">
    <name type="scientific">Paraconexibacter sp. AEG42_29</name>
    <dbReference type="NCBI Taxonomy" id="2997339"/>
    <lineage>
        <taxon>Bacteria</taxon>
        <taxon>Bacillati</taxon>
        <taxon>Actinomycetota</taxon>
        <taxon>Thermoleophilia</taxon>
        <taxon>Solirubrobacterales</taxon>
        <taxon>Paraconexibacteraceae</taxon>
        <taxon>Paraconexibacter</taxon>
    </lineage>
</organism>
<accession>A0AAU7ASF0</accession>
<protein>
    <recommendedName>
        <fullName evidence="3">DUF2804 domain-containing protein</fullName>
    </recommendedName>
</protein>
<evidence type="ECO:0000313" key="2">
    <source>
        <dbReference type="EMBL" id="XAY04606.1"/>
    </source>
</evidence>
<name>A0AAU7ASF0_9ACTN</name>
<dbReference type="RefSeq" id="WP_354701134.1">
    <property type="nucleotide sequence ID" value="NZ_CP114014.1"/>
</dbReference>
<dbReference type="AlphaFoldDB" id="A0AAU7ASF0"/>
<dbReference type="KEGG" id="parq:DSM112329_01441"/>
<dbReference type="EMBL" id="CP114014">
    <property type="protein sequence ID" value="XAY04606.1"/>
    <property type="molecule type" value="Genomic_DNA"/>
</dbReference>
<gene>
    <name evidence="2" type="ORF">DSM112329_01441</name>
</gene>
<dbReference type="Pfam" id="PF10974">
    <property type="entry name" value="DUF2804"/>
    <property type="match status" value="1"/>
</dbReference>
<reference evidence="2" key="1">
    <citation type="submission" date="2022-12" db="EMBL/GenBank/DDBJ databases">
        <title>Paraconexibacter alkalitolerans sp. nov. and Baekduia alba sp. nov., isolated from soil and emended description of the genera Paraconexibacter (Chun et al., 2020) and Baekduia (An et al., 2020).</title>
        <authorList>
            <person name="Vieira S."/>
            <person name="Huber K.J."/>
            <person name="Geppert A."/>
            <person name="Wolf J."/>
            <person name="Neumann-Schaal M."/>
            <person name="Muesken M."/>
            <person name="Overmann J."/>
        </authorList>
    </citation>
    <scope>NUCLEOTIDE SEQUENCE</scope>
    <source>
        <strain evidence="2">AEG42_29</strain>
    </source>
</reference>
<dbReference type="PANTHER" id="PTHR35868">
    <property type="entry name" value="DUF2804 DOMAIN-CONTAINING PROTEIN-RELATED"/>
    <property type="match status" value="1"/>
</dbReference>
<evidence type="ECO:0000256" key="1">
    <source>
        <dbReference type="SAM" id="MobiDB-lite"/>
    </source>
</evidence>
<dbReference type="InterPro" id="IPR021243">
    <property type="entry name" value="DUF2804"/>
</dbReference>
<feature type="region of interest" description="Disordered" evidence="1">
    <location>
        <begin position="1"/>
        <end position="25"/>
    </location>
</feature>
<sequence length="279" mass="29666">MPAPTLAVRTDGRSAPPPARLPPAQDRRPLKAWRYVGLYSAPLMLCAGRVRIGGLPQAFWAVWDREAGVLHERTTFAPRRVALPDGVVRVRGRGVAIDLRLVPTGDPVDVVSPHGRSWIWTRKTLVRATGTVRAGGRTHAVDATALIDDSAGYHARATDWEWSAGLGALQDGRAVAWNLVTGVHDGAGTAGAASERTVWVDGRPHEVGPVSFAPALDGVAFGEGGGLAFTAEAVRERHDDLGLIRSDYVQPFGTFTGTLPGAGPLAAGFGVMERHSARW</sequence>
<proteinExistence type="predicted"/>
<dbReference type="SUPFAM" id="SSF159245">
    <property type="entry name" value="AttH-like"/>
    <property type="match status" value="1"/>
</dbReference>
<evidence type="ECO:0008006" key="3">
    <source>
        <dbReference type="Google" id="ProtNLM"/>
    </source>
</evidence>